<evidence type="ECO:0000256" key="13">
    <source>
        <dbReference type="ARBA" id="ARBA00048441"/>
    </source>
</evidence>
<dbReference type="SUPFAM" id="SSF52402">
    <property type="entry name" value="Adenine nucleotide alpha hydrolases-like"/>
    <property type="match status" value="1"/>
</dbReference>
<dbReference type="Gene3D" id="3.40.50.620">
    <property type="entry name" value="HUPs"/>
    <property type="match status" value="1"/>
</dbReference>
<dbReference type="GO" id="GO:0019379">
    <property type="term" value="P:sulfate assimilation, phosphoadenylyl sulfate reduction by phosphoadenylyl-sulfate reductase (thioredoxin)"/>
    <property type="evidence" value="ECO:0007669"/>
    <property type="project" value="UniProtKB-UniRule"/>
</dbReference>
<feature type="active site" description="Nucleophile; cysteine thiosulfonate intermediate" evidence="14">
    <location>
        <position position="226"/>
    </location>
</feature>
<dbReference type="STRING" id="1492898.SY85_11145"/>
<evidence type="ECO:0000256" key="7">
    <source>
        <dbReference type="ARBA" id="ARBA00024298"/>
    </source>
</evidence>
<feature type="binding site" evidence="14">
    <location>
        <position position="117"/>
    </location>
    <ligand>
        <name>[4Fe-4S] cluster</name>
        <dbReference type="ChEBI" id="CHEBI:49883"/>
    </ligand>
</feature>
<dbReference type="Proteomes" id="UP000077177">
    <property type="component" value="Chromosome"/>
</dbReference>
<dbReference type="NCBIfam" id="TIGR00434">
    <property type="entry name" value="cysH"/>
    <property type="match status" value="1"/>
</dbReference>
<dbReference type="InterPro" id="IPR014729">
    <property type="entry name" value="Rossmann-like_a/b/a_fold"/>
</dbReference>
<dbReference type="GO" id="GO:0004604">
    <property type="term" value="F:phosphoadenylyl-sulfate reductase (thioredoxin) activity"/>
    <property type="evidence" value="ECO:0007669"/>
    <property type="project" value="UniProtKB-UniRule"/>
</dbReference>
<evidence type="ECO:0000256" key="12">
    <source>
        <dbReference type="ARBA" id="ARBA00032041"/>
    </source>
</evidence>
<dbReference type="GO" id="GO:0043866">
    <property type="term" value="F:adenylyl-sulfate reductase (thioredoxin) activity"/>
    <property type="evidence" value="ECO:0007669"/>
    <property type="project" value="UniProtKB-EC"/>
</dbReference>
<accession>A0A172TVG3</accession>
<comment type="function">
    <text evidence="7 14">Catalyzes the formation of sulfite from adenosine 5'-phosphosulfate (APS) using thioredoxin as an electron donor.</text>
</comment>
<dbReference type="PATRIC" id="fig|1492898.3.peg.2404"/>
<evidence type="ECO:0000313" key="16">
    <source>
        <dbReference type="EMBL" id="ANE50976.1"/>
    </source>
</evidence>
<dbReference type="InterPro" id="IPR004511">
    <property type="entry name" value="PAPS/APS_Rdtase"/>
</dbReference>
<dbReference type="PIRSF" id="PIRSF000857">
    <property type="entry name" value="PAPS_reductase"/>
    <property type="match status" value="1"/>
</dbReference>
<dbReference type="GO" id="GO:0046872">
    <property type="term" value="F:metal ion binding"/>
    <property type="evidence" value="ECO:0007669"/>
    <property type="project" value="UniProtKB-KW"/>
</dbReference>
<keyword evidence="2 14" id="KW-0963">Cytoplasm</keyword>
<comment type="subcellular location">
    <subcellularLocation>
        <location evidence="14">Cytoplasm</location>
    </subcellularLocation>
</comment>
<dbReference type="NCBIfam" id="TIGR02055">
    <property type="entry name" value="APS_reductase"/>
    <property type="match status" value="1"/>
</dbReference>
<dbReference type="GO" id="GO:0051539">
    <property type="term" value="F:4 iron, 4 sulfur cluster binding"/>
    <property type="evidence" value="ECO:0007669"/>
    <property type="project" value="UniProtKB-UniRule"/>
</dbReference>
<reference evidence="17" key="1">
    <citation type="submission" date="2015-01" db="EMBL/GenBank/DDBJ databases">
        <title>Flavisolibacter sp./LCS9/ whole genome sequencing.</title>
        <authorList>
            <person name="Kim M.K."/>
            <person name="Srinivasan S."/>
            <person name="Lee J.-J."/>
        </authorList>
    </citation>
    <scope>NUCLEOTIDE SEQUENCE [LARGE SCALE GENOMIC DNA]</scope>
    <source>
        <strain evidence="17">LCS9</strain>
    </source>
</reference>
<dbReference type="KEGG" id="fla:SY85_11145"/>
<comment type="catalytic activity">
    <reaction evidence="13 14">
        <text>[thioredoxin]-disulfide + sulfite + AMP + 2 H(+) = adenosine 5'-phosphosulfate + [thioredoxin]-dithiol</text>
        <dbReference type="Rhea" id="RHEA:21976"/>
        <dbReference type="Rhea" id="RHEA-COMP:10698"/>
        <dbReference type="Rhea" id="RHEA-COMP:10700"/>
        <dbReference type="ChEBI" id="CHEBI:15378"/>
        <dbReference type="ChEBI" id="CHEBI:17359"/>
        <dbReference type="ChEBI" id="CHEBI:29950"/>
        <dbReference type="ChEBI" id="CHEBI:50058"/>
        <dbReference type="ChEBI" id="CHEBI:58243"/>
        <dbReference type="ChEBI" id="CHEBI:456215"/>
        <dbReference type="EC" id="1.8.4.10"/>
    </reaction>
</comment>
<dbReference type="NCBIfam" id="NF002537">
    <property type="entry name" value="PRK02090.1"/>
    <property type="match status" value="1"/>
</dbReference>
<dbReference type="InterPro" id="IPR002500">
    <property type="entry name" value="PAPS_reduct_dom"/>
</dbReference>
<evidence type="ECO:0000256" key="10">
    <source>
        <dbReference type="ARBA" id="ARBA00029514"/>
    </source>
</evidence>
<evidence type="ECO:0000256" key="14">
    <source>
        <dbReference type="HAMAP-Rule" id="MF_00063"/>
    </source>
</evidence>
<dbReference type="EC" id="1.8.4.10" evidence="9 14"/>
<dbReference type="OrthoDB" id="9794018at2"/>
<evidence type="ECO:0000256" key="1">
    <source>
        <dbReference type="ARBA" id="ARBA00009732"/>
    </source>
</evidence>
<evidence type="ECO:0000256" key="2">
    <source>
        <dbReference type="ARBA" id="ARBA00022490"/>
    </source>
</evidence>
<evidence type="ECO:0000256" key="6">
    <source>
        <dbReference type="ARBA" id="ARBA00023014"/>
    </source>
</evidence>
<dbReference type="GO" id="GO:0070814">
    <property type="term" value="P:hydrogen sulfide biosynthetic process"/>
    <property type="evidence" value="ECO:0007669"/>
    <property type="project" value="UniProtKB-UniRule"/>
</dbReference>
<dbReference type="GO" id="GO:0019344">
    <property type="term" value="P:cysteine biosynthetic process"/>
    <property type="evidence" value="ECO:0007669"/>
    <property type="project" value="InterPro"/>
</dbReference>
<feature type="binding site" evidence="14">
    <location>
        <position position="116"/>
    </location>
    <ligand>
        <name>[4Fe-4S] cluster</name>
        <dbReference type="ChEBI" id="CHEBI:49883"/>
    </ligand>
</feature>
<dbReference type="EMBL" id="CP011390">
    <property type="protein sequence ID" value="ANE50976.1"/>
    <property type="molecule type" value="Genomic_DNA"/>
</dbReference>
<evidence type="ECO:0000256" key="9">
    <source>
        <dbReference type="ARBA" id="ARBA00024386"/>
    </source>
</evidence>
<keyword evidence="5 14" id="KW-0408">Iron</keyword>
<feature type="binding site" evidence="14">
    <location>
        <position position="199"/>
    </location>
    <ligand>
        <name>[4Fe-4S] cluster</name>
        <dbReference type="ChEBI" id="CHEBI:49883"/>
    </ligand>
</feature>
<dbReference type="HAMAP" id="MF_00063">
    <property type="entry name" value="CysH"/>
    <property type="match status" value="1"/>
</dbReference>
<keyword evidence="6 14" id="KW-0411">Iron-sulfur</keyword>
<evidence type="ECO:0000256" key="8">
    <source>
        <dbReference type="ARBA" id="ARBA00024327"/>
    </source>
</evidence>
<evidence type="ECO:0000256" key="5">
    <source>
        <dbReference type="ARBA" id="ARBA00023004"/>
    </source>
</evidence>
<dbReference type="RefSeq" id="WP_066404502.1">
    <property type="nucleotide sequence ID" value="NZ_CP011390.1"/>
</dbReference>
<dbReference type="PANTHER" id="PTHR46482:SF9">
    <property type="entry name" value="5'-ADENYLYLSULFATE REDUCTASE 1, CHLOROPLASTIC"/>
    <property type="match status" value="1"/>
</dbReference>
<dbReference type="AlphaFoldDB" id="A0A172TVG3"/>
<feature type="binding site" evidence="14">
    <location>
        <position position="202"/>
    </location>
    <ligand>
        <name>[4Fe-4S] cluster</name>
        <dbReference type="ChEBI" id="CHEBI:49883"/>
    </ligand>
</feature>
<protein>
    <recommendedName>
        <fullName evidence="10 14">Adenosine 5'-phosphosulfate reductase</fullName>
        <shortName evidence="14">APS reductase</shortName>
        <ecNumber evidence="9 14">1.8.4.10</ecNumber>
    </recommendedName>
    <alternativeName>
        <fullName evidence="12 14">5'-adenylylsulfate reductase</fullName>
    </alternativeName>
    <alternativeName>
        <fullName evidence="11 14">Thioredoxin-dependent 5'-adenylylsulfate reductase</fullName>
    </alternativeName>
</protein>
<reference evidence="16 17" key="2">
    <citation type="journal article" date="2016" name="Int. J. Syst. Evol. Microbiol.">
        <title>Flavisolibacter tropicus sp. nov., isolated from tropical soil.</title>
        <authorList>
            <person name="Lee J.J."/>
            <person name="Kang M.S."/>
            <person name="Kim G.S."/>
            <person name="Lee C.S."/>
            <person name="Lim S."/>
            <person name="Lee J."/>
            <person name="Roh S.H."/>
            <person name="Kang H."/>
            <person name="Ha J.M."/>
            <person name="Bae S."/>
            <person name="Jung H.Y."/>
            <person name="Kim M.K."/>
        </authorList>
    </citation>
    <scope>NUCLEOTIDE SEQUENCE [LARGE SCALE GENOMIC DNA]</scope>
    <source>
        <strain evidence="16 17">LCS9</strain>
    </source>
</reference>
<dbReference type="CDD" id="cd23945">
    <property type="entry name" value="PAPS_reductase"/>
    <property type="match status" value="1"/>
</dbReference>
<keyword evidence="17" id="KW-1185">Reference proteome</keyword>
<dbReference type="Pfam" id="PF01507">
    <property type="entry name" value="PAPS_reduct"/>
    <property type="match status" value="1"/>
</dbReference>
<feature type="domain" description="Phosphoadenosine phosphosulphate reductase" evidence="15">
    <location>
        <begin position="33"/>
        <end position="205"/>
    </location>
</feature>
<gene>
    <name evidence="14" type="primary">cysH</name>
    <name evidence="16" type="ORF">SY85_11145</name>
</gene>
<evidence type="ECO:0000313" key="17">
    <source>
        <dbReference type="Proteomes" id="UP000077177"/>
    </source>
</evidence>
<dbReference type="PANTHER" id="PTHR46482">
    <property type="entry name" value="5'-ADENYLYLSULFATE REDUCTASE 3, CHLOROPLASTIC"/>
    <property type="match status" value="1"/>
</dbReference>
<proteinExistence type="inferred from homology"/>
<evidence type="ECO:0000256" key="11">
    <source>
        <dbReference type="ARBA" id="ARBA00030894"/>
    </source>
</evidence>
<keyword evidence="3 14" id="KW-0479">Metal-binding</keyword>
<evidence type="ECO:0000259" key="15">
    <source>
        <dbReference type="Pfam" id="PF01507"/>
    </source>
</evidence>
<organism evidence="16 17">
    <name type="scientific">Flavisolibacter tropicus</name>
    <dbReference type="NCBI Taxonomy" id="1492898"/>
    <lineage>
        <taxon>Bacteria</taxon>
        <taxon>Pseudomonadati</taxon>
        <taxon>Bacteroidota</taxon>
        <taxon>Chitinophagia</taxon>
        <taxon>Chitinophagales</taxon>
        <taxon>Chitinophagaceae</taxon>
        <taxon>Flavisolibacter</taxon>
    </lineage>
</organism>
<dbReference type="InterPro" id="IPR011798">
    <property type="entry name" value="APS_reductase"/>
</dbReference>
<name>A0A172TVG3_9BACT</name>
<comment type="cofactor">
    <cofactor evidence="14">
        <name>[4Fe-4S] cluster</name>
        <dbReference type="ChEBI" id="CHEBI:49883"/>
    </cofactor>
    <text evidence="14">Binds 1 [4Fe-4S] cluster per subunit.</text>
</comment>
<comment type="similarity">
    <text evidence="1 14">Belongs to the PAPS reductase family. CysH subfamily.</text>
</comment>
<comment type="pathway">
    <text evidence="8 14">Sulfur metabolism; hydrogen sulfide biosynthesis; sulfite from sulfate.</text>
</comment>
<evidence type="ECO:0000256" key="4">
    <source>
        <dbReference type="ARBA" id="ARBA00023002"/>
    </source>
</evidence>
<keyword evidence="4 14" id="KW-0560">Oxidoreductase</keyword>
<dbReference type="GO" id="GO:0005737">
    <property type="term" value="C:cytoplasm"/>
    <property type="evidence" value="ECO:0007669"/>
    <property type="project" value="UniProtKB-SubCell"/>
</dbReference>
<sequence>MQHLEYLQELFANYSITEALKQTATLFPGKVKFSSSVGQEDQVLTDIIARNNINIKIFTIDTGRLFNEAYETLDKTMARYKINIDVYFPQADAVQQLVKNTGMNGFYESVANRQACCNTRKVEPLNRALKGTAVWITGLRASQTDHRKNIPVVEWLGDKEIYKINPLLHWSFSDVLHYIDKNNVPYNPLHDKDFVSIGCAPCTRAIEKGEDPRAGRWWWEASHKECGLHLVK</sequence>
<evidence type="ECO:0000256" key="3">
    <source>
        <dbReference type="ARBA" id="ARBA00022723"/>
    </source>
</evidence>